<accession>A0A0E9V2C8</accession>
<protein>
    <submittedName>
        <fullName evidence="1">Uncharacterized protein</fullName>
    </submittedName>
</protein>
<sequence length="40" mass="4748">MVNLDLCCRHQFRIRSEGFQSQRMFPIFVFMDLIGGARLN</sequence>
<dbReference type="EMBL" id="GBXM01036426">
    <property type="protein sequence ID" value="JAH72151.1"/>
    <property type="molecule type" value="Transcribed_RNA"/>
</dbReference>
<name>A0A0E9V2C8_ANGAN</name>
<dbReference type="AlphaFoldDB" id="A0A0E9V2C8"/>
<reference evidence="1" key="2">
    <citation type="journal article" date="2015" name="Fish Shellfish Immunol.">
        <title>Early steps in the European eel (Anguilla anguilla)-Vibrio vulnificus interaction in the gills: Role of the RtxA13 toxin.</title>
        <authorList>
            <person name="Callol A."/>
            <person name="Pajuelo D."/>
            <person name="Ebbesson L."/>
            <person name="Teles M."/>
            <person name="MacKenzie S."/>
            <person name="Amaro C."/>
        </authorList>
    </citation>
    <scope>NUCLEOTIDE SEQUENCE</scope>
</reference>
<proteinExistence type="predicted"/>
<reference evidence="1" key="1">
    <citation type="submission" date="2014-11" db="EMBL/GenBank/DDBJ databases">
        <authorList>
            <person name="Amaro Gonzalez C."/>
        </authorList>
    </citation>
    <scope>NUCLEOTIDE SEQUENCE</scope>
</reference>
<organism evidence="1">
    <name type="scientific">Anguilla anguilla</name>
    <name type="common">European freshwater eel</name>
    <name type="synonym">Muraena anguilla</name>
    <dbReference type="NCBI Taxonomy" id="7936"/>
    <lineage>
        <taxon>Eukaryota</taxon>
        <taxon>Metazoa</taxon>
        <taxon>Chordata</taxon>
        <taxon>Craniata</taxon>
        <taxon>Vertebrata</taxon>
        <taxon>Euteleostomi</taxon>
        <taxon>Actinopterygii</taxon>
        <taxon>Neopterygii</taxon>
        <taxon>Teleostei</taxon>
        <taxon>Anguilliformes</taxon>
        <taxon>Anguillidae</taxon>
        <taxon>Anguilla</taxon>
    </lineage>
</organism>
<evidence type="ECO:0000313" key="1">
    <source>
        <dbReference type="EMBL" id="JAH72151.1"/>
    </source>
</evidence>